<evidence type="ECO:0000313" key="1">
    <source>
        <dbReference type="EMBL" id="ABS51923.1"/>
    </source>
</evidence>
<evidence type="ECO:0000313" key="2">
    <source>
        <dbReference type="Proteomes" id="UP000002407"/>
    </source>
</evidence>
<gene>
    <name evidence="1" type="ordered locus">CHAB381_0415</name>
</gene>
<dbReference type="RefSeq" id="WP_012108296.1">
    <property type="nucleotide sequence ID" value="NC_009714.1"/>
</dbReference>
<keyword evidence="2" id="KW-1185">Reference proteome</keyword>
<name>A7I0H2_CAMHC</name>
<dbReference type="EMBL" id="CP000776">
    <property type="protein sequence ID" value="ABS51923.1"/>
    <property type="molecule type" value="Genomic_DNA"/>
</dbReference>
<protein>
    <submittedName>
        <fullName evidence="1">Uncharacterized protein</fullName>
    </submittedName>
</protein>
<dbReference type="AlphaFoldDB" id="A7I0H2"/>
<dbReference type="Proteomes" id="UP000002407">
    <property type="component" value="Chromosome"/>
</dbReference>
<accession>A7I0H2</accession>
<dbReference type="KEGG" id="cha:CHAB381_0415"/>
<organism evidence="1 2">
    <name type="scientific">Campylobacter hominis (strain ATCC BAA-381 / DSM 21671 / CCUG 45161 / LMG 19568 / NCTC 13146 / CH001A)</name>
    <dbReference type="NCBI Taxonomy" id="360107"/>
    <lineage>
        <taxon>Bacteria</taxon>
        <taxon>Pseudomonadati</taxon>
        <taxon>Campylobacterota</taxon>
        <taxon>Epsilonproteobacteria</taxon>
        <taxon>Campylobacterales</taxon>
        <taxon>Campylobacteraceae</taxon>
        <taxon>Campylobacter</taxon>
    </lineage>
</organism>
<proteinExistence type="predicted"/>
<sequence>MQELKIKITTDANGAINAIEQTKKRLFFKAAKELLNFSFH</sequence>
<reference evidence="2" key="1">
    <citation type="submission" date="2007-07" db="EMBL/GenBank/DDBJ databases">
        <title>Complete genome sequence of Campylobacter hominis ATCC BAA-381, a commensal isolated from the human gastrointestinal tract.</title>
        <authorList>
            <person name="Fouts D.E."/>
            <person name="Mongodin E.F."/>
            <person name="Puiu D."/>
            <person name="Sebastian Y."/>
            <person name="Miller W.G."/>
            <person name="Mandrell R.E."/>
            <person name="Nelson K.E."/>
        </authorList>
    </citation>
    <scope>NUCLEOTIDE SEQUENCE [LARGE SCALE GENOMIC DNA]</scope>
    <source>
        <strain evidence="2">ATCC BAA-381 / LMG 19568 / NCTC 13146 / CH001A</strain>
    </source>
</reference>
<dbReference type="HOGENOM" id="CLU_3286433_0_0_7"/>